<name>A0AAD0MM45_BACPU</name>
<dbReference type="EMBL" id="CP027116">
    <property type="protein sequence ID" value="AVM24255.1"/>
    <property type="molecule type" value="Genomic_DNA"/>
</dbReference>
<sequence length="177" mass="20966">MKEAIQFLKELQQELKTQDVDCQAAPRFWVVGDYEWVEANEGNAERYSVYLPNAAESYSVEDYIESAKEDGEFSDEQLKELDECNNDYDEILEWIKKYEDEGAELFPEKKVHIKRDSTFFITKEEAKKHIKANSHHYTHEAHTYAMTAWRAAKVAKLWEILQEFDWESVEIKKEEAQ</sequence>
<proteinExistence type="predicted"/>
<dbReference type="Proteomes" id="UP000264960">
    <property type="component" value="Chromosome"/>
</dbReference>
<dbReference type="RefSeq" id="WP_117730686.1">
    <property type="nucleotide sequence ID" value="NZ_CP027116.1"/>
</dbReference>
<evidence type="ECO:0000313" key="2">
    <source>
        <dbReference type="Proteomes" id="UP000264960"/>
    </source>
</evidence>
<protein>
    <submittedName>
        <fullName evidence="1">Uncharacterized protein</fullName>
    </submittedName>
</protein>
<accession>A0AAD0MM45</accession>
<dbReference type="AlphaFoldDB" id="A0AAD0MM45"/>
<organism evidence="1 2">
    <name type="scientific">Bacillus pumilus</name>
    <name type="common">Bacillus mesentericus</name>
    <dbReference type="NCBI Taxonomy" id="1408"/>
    <lineage>
        <taxon>Bacteria</taxon>
        <taxon>Bacillati</taxon>
        <taxon>Bacillota</taxon>
        <taxon>Bacilli</taxon>
        <taxon>Bacillales</taxon>
        <taxon>Bacillaceae</taxon>
        <taxon>Bacillus</taxon>
    </lineage>
</organism>
<gene>
    <name evidence="1" type="ORF">C5695_10565</name>
</gene>
<reference evidence="1 2" key="1">
    <citation type="submission" date="2018-02" db="EMBL/GenBank/DDBJ databases">
        <title>The complete genome of two Bacillus pumilus strains from Cuatro Cienegas, Coahuila, Mexico.</title>
        <authorList>
            <person name="Zarza E."/>
            <person name="Alcaraz L.D."/>
            <person name="Aguilar-Salinas B."/>
            <person name="Islas A."/>
            <person name="Olmedo-Alvarez G."/>
        </authorList>
    </citation>
    <scope>NUCLEOTIDE SEQUENCE [LARGE SCALE GENOMIC DNA]</scope>
    <source>
        <strain evidence="1 2">145</strain>
    </source>
</reference>
<evidence type="ECO:0000313" key="1">
    <source>
        <dbReference type="EMBL" id="AVM24255.1"/>
    </source>
</evidence>